<organism evidence="5 6">
    <name type="scientific">Flavobacterium hankyongi</name>
    <dbReference type="NCBI Taxonomy" id="1176532"/>
    <lineage>
        <taxon>Bacteria</taxon>
        <taxon>Pseudomonadati</taxon>
        <taxon>Bacteroidota</taxon>
        <taxon>Flavobacteriia</taxon>
        <taxon>Flavobacteriales</taxon>
        <taxon>Flavobacteriaceae</taxon>
        <taxon>Flavobacterium</taxon>
    </lineage>
</organism>
<dbReference type="EMBL" id="BAABIP010000007">
    <property type="protein sequence ID" value="GAA4761016.1"/>
    <property type="molecule type" value="Genomic_DNA"/>
</dbReference>
<keyword evidence="2 4" id="KW-0378">Hydrolase</keyword>
<dbReference type="PROSITE" id="PS00502">
    <property type="entry name" value="POLYGALACTURONASE"/>
    <property type="match status" value="1"/>
</dbReference>
<dbReference type="InterPro" id="IPR051801">
    <property type="entry name" value="GH28_Enzymes"/>
</dbReference>
<dbReference type="Gene3D" id="2.160.20.10">
    <property type="entry name" value="Single-stranded right-handed beta-helix, Pectin lyase-like"/>
    <property type="match status" value="1"/>
</dbReference>
<dbReference type="SMART" id="SM00710">
    <property type="entry name" value="PbH1"/>
    <property type="match status" value="5"/>
</dbReference>
<accession>A0ABP8ZMX4</accession>
<name>A0ABP8ZMX4_9FLAO</name>
<reference evidence="6" key="1">
    <citation type="journal article" date="2019" name="Int. J. Syst. Evol. Microbiol.">
        <title>The Global Catalogue of Microorganisms (GCM) 10K type strain sequencing project: providing services to taxonomists for standard genome sequencing and annotation.</title>
        <authorList>
            <consortium name="The Broad Institute Genomics Platform"/>
            <consortium name="The Broad Institute Genome Sequencing Center for Infectious Disease"/>
            <person name="Wu L."/>
            <person name="Ma J."/>
        </authorList>
    </citation>
    <scope>NUCLEOTIDE SEQUENCE [LARGE SCALE GENOMIC DNA]</scope>
    <source>
        <strain evidence="6">JCM 18198</strain>
    </source>
</reference>
<dbReference type="RefSeq" id="WP_264544078.1">
    <property type="nucleotide sequence ID" value="NZ_BAABIP010000007.1"/>
</dbReference>
<dbReference type="InterPro" id="IPR011050">
    <property type="entry name" value="Pectin_lyase_fold/virulence"/>
</dbReference>
<dbReference type="Proteomes" id="UP001500141">
    <property type="component" value="Unassembled WGS sequence"/>
</dbReference>
<keyword evidence="6" id="KW-1185">Reference proteome</keyword>
<evidence type="ECO:0000256" key="4">
    <source>
        <dbReference type="RuleBase" id="RU361169"/>
    </source>
</evidence>
<dbReference type="InterPro" id="IPR006626">
    <property type="entry name" value="PbH1"/>
</dbReference>
<dbReference type="SUPFAM" id="SSF51126">
    <property type="entry name" value="Pectin lyase-like"/>
    <property type="match status" value="1"/>
</dbReference>
<comment type="caution">
    <text evidence="5">The sequence shown here is derived from an EMBL/GenBank/DDBJ whole genome shotgun (WGS) entry which is preliminary data.</text>
</comment>
<dbReference type="InterPro" id="IPR012334">
    <property type="entry name" value="Pectin_lyas_fold"/>
</dbReference>
<dbReference type="PANTHER" id="PTHR31339">
    <property type="entry name" value="PECTIN LYASE-RELATED"/>
    <property type="match status" value="1"/>
</dbReference>
<comment type="similarity">
    <text evidence="1 4">Belongs to the glycosyl hydrolase 28 family.</text>
</comment>
<gene>
    <name evidence="5" type="primary">pelB</name>
    <name evidence="5" type="ORF">GCM10023230_07510</name>
</gene>
<evidence type="ECO:0000256" key="3">
    <source>
        <dbReference type="ARBA" id="ARBA00023295"/>
    </source>
</evidence>
<dbReference type="InterPro" id="IPR000743">
    <property type="entry name" value="Glyco_hydro_28"/>
</dbReference>
<protein>
    <submittedName>
        <fullName evidence="5">Exopolygalacturonase PelB</fullName>
    </submittedName>
</protein>
<evidence type="ECO:0000313" key="5">
    <source>
        <dbReference type="EMBL" id="GAA4761016.1"/>
    </source>
</evidence>
<evidence type="ECO:0000256" key="2">
    <source>
        <dbReference type="ARBA" id="ARBA00022801"/>
    </source>
</evidence>
<sequence>MNKNFISAFTYLLLFLSLQFKSFGQNEAFDLQNGWKQLKTVEKEIIYPQFQNKDYSILDFGAQAIENYNNSEAFRKTIETCSKNGGGRVIVPKGKFLTGPIHLENNVNLHLEEGSEILFSTNPDDYYPLVHTSFEGLELMNYSPLIYAFNKKNIAVTGKGVLNGQADKNNWWPWKGSNSENIDFGYKVGGPSQQDESNLPQLMLMAENNTPVDERVFGKNHYLRPNFIEPFECENILIQGIKIINAPFWIIHPVKSKNITIDGVHIESHGPNNDGCDPEYSKNVLIKNCIFNTGDDCIAIKAGRDSEGRRIAIKSENIIVRDCKMIDGHGGVVIGSEMSAGVSNVFVVNCIMDSPNLDRAIRIKTNTKRGGTVDGLYVRNLKVGKVKESVLRINMNYSVYGNQTGNFIPEVKNIYLQNITVEDGGKYAIYADGLEKSKIKNVVLNNVKIKKVKEPFSITHIENLKITNSKINNQKIEHY</sequence>
<evidence type="ECO:0000313" key="6">
    <source>
        <dbReference type="Proteomes" id="UP001500141"/>
    </source>
</evidence>
<keyword evidence="3 4" id="KW-0326">Glycosidase</keyword>
<dbReference type="PANTHER" id="PTHR31339:SF9">
    <property type="entry name" value="PLASMIN AND FIBRONECTIN-BINDING PROTEIN A"/>
    <property type="match status" value="1"/>
</dbReference>
<dbReference type="Pfam" id="PF00295">
    <property type="entry name" value="Glyco_hydro_28"/>
    <property type="match status" value="1"/>
</dbReference>
<proteinExistence type="inferred from homology"/>
<evidence type="ECO:0000256" key="1">
    <source>
        <dbReference type="ARBA" id="ARBA00008834"/>
    </source>
</evidence>